<evidence type="ECO:0000256" key="2">
    <source>
        <dbReference type="ARBA" id="ARBA00012162"/>
    </source>
</evidence>
<dbReference type="EC" id="2.1.1.107" evidence="2"/>
<evidence type="ECO:0000256" key="8">
    <source>
        <dbReference type="ARBA" id="ARBA00079776"/>
    </source>
</evidence>
<evidence type="ECO:0000259" key="10">
    <source>
        <dbReference type="Pfam" id="PF00590"/>
    </source>
</evidence>
<dbReference type="CDD" id="cd11642">
    <property type="entry name" value="SUMT"/>
    <property type="match status" value="1"/>
</dbReference>
<comment type="similarity">
    <text evidence="1 9">Belongs to the precorrin methyltransferase family.</text>
</comment>
<dbReference type="PANTHER" id="PTHR45790:SF3">
    <property type="entry name" value="S-ADENOSYL-L-METHIONINE-DEPENDENT UROPORPHYRINOGEN III METHYLTRANSFERASE, CHLOROPLASTIC"/>
    <property type="match status" value="1"/>
</dbReference>
<dbReference type="InterPro" id="IPR014776">
    <property type="entry name" value="4pyrrole_Mease_sub2"/>
</dbReference>
<dbReference type="SUPFAM" id="SSF53790">
    <property type="entry name" value="Tetrapyrrole methylase"/>
    <property type="match status" value="1"/>
</dbReference>
<dbReference type="InterPro" id="IPR000878">
    <property type="entry name" value="4pyrrol_Mease"/>
</dbReference>
<dbReference type="NCBIfam" id="TIGR01469">
    <property type="entry name" value="cobA_cysG_Cterm"/>
    <property type="match status" value="1"/>
</dbReference>
<accession>A0A1I3LK00</accession>
<dbReference type="FunFam" id="3.30.950.10:FF:000001">
    <property type="entry name" value="Siroheme synthase"/>
    <property type="match status" value="1"/>
</dbReference>
<evidence type="ECO:0000256" key="7">
    <source>
        <dbReference type="ARBA" id="ARBA00023244"/>
    </source>
</evidence>
<organism evidence="11 12">
    <name type="scientific">Brevibacillus centrosporus</name>
    <dbReference type="NCBI Taxonomy" id="54910"/>
    <lineage>
        <taxon>Bacteria</taxon>
        <taxon>Bacillati</taxon>
        <taxon>Bacillota</taxon>
        <taxon>Bacilli</taxon>
        <taxon>Bacillales</taxon>
        <taxon>Paenibacillaceae</taxon>
        <taxon>Brevibacillus</taxon>
    </lineage>
</organism>
<keyword evidence="7" id="KW-0627">Porphyrin biosynthesis</keyword>
<dbReference type="InterPro" id="IPR003043">
    <property type="entry name" value="Uropor_MeTrfase_CS"/>
</dbReference>
<keyword evidence="4 9" id="KW-0489">Methyltransferase</keyword>
<feature type="domain" description="Tetrapyrrole methylase" evidence="10">
    <location>
        <begin position="6"/>
        <end position="219"/>
    </location>
</feature>
<keyword evidence="5 9" id="KW-0808">Transferase</keyword>
<dbReference type="Gene3D" id="3.40.1010.10">
    <property type="entry name" value="Cobalt-precorrin-4 Transmethylase, Domain 1"/>
    <property type="match status" value="1"/>
</dbReference>
<evidence type="ECO:0000256" key="4">
    <source>
        <dbReference type="ARBA" id="ARBA00022603"/>
    </source>
</evidence>
<dbReference type="EMBL" id="FORT01000001">
    <property type="protein sequence ID" value="SFI85052.1"/>
    <property type="molecule type" value="Genomic_DNA"/>
</dbReference>
<dbReference type="GO" id="GO:0004851">
    <property type="term" value="F:uroporphyrin-III C-methyltransferase activity"/>
    <property type="evidence" value="ECO:0007669"/>
    <property type="project" value="UniProtKB-EC"/>
</dbReference>
<protein>
    <recommendedName>
        <fullName evidence="3">Uroporphyrinogen-III C-methyltransferase</fullName>
        <ecNumber evidence="2">2.1.1.107</ecNumber>
    </recommendedName>
    <alternativeName>
        <fullName evidence="8">Uroporphyrinogen III methylase</fullName>
    </alternativeName>
</protein>
<dbReference type="NCBIfam" id="NF004790">
    <property type="entry name" value="PRK06136.1"/>
    <property type="match status" value="1"/>
</dbReference>
<name>A0A1I3LK00_9BACL</name>
<dbReference type="PROSITE" id="PS00839">
    <property type="entry name" value="SUMT_1"/>
    <property type="match status" value="1"/>
</dbReference>
<evidence type="ECO:0000256" key="6">
    <source>
        <dbReference type="ARBA" id="ARBA00022691"/>
    </source>
</evidence>
<dbReference type="RefSeq" id="WP_092266228.1">
    <property type="nucleotide sequence ID" value="NZ_CP176856.1"/>
</dbReference>
<evidence type="ECO:0000313" key="11">
    <source>
        <dbReference type="EMBL" id="SFI85052.1"/>
    </source>
</evidence>
<dbReference type="PANTHER" id="PTHR45790">
    <property type="entry name" value="SIROHEME SYNTHASE-RELATED"/>
    <property type="match status" value="1"/>
</dbReference>
<dbReference type="InterPro" id="IPR006366">
    <property type="entry name" value="CobA/CysG_C"/>
</dbReference>
<dbReference type="FunFam" id="3.40.1010.10:FF:000001">
    <property type="entry name" value="Siroheme synthase"/>
    <property type="match status" value="1"/>
</dbReference>
<evidence type="ECO:0000313" key="12">
    <source>
        <dbReference type="Proteomes" id="UP000198915"/>
    </source>
</evidence>
<dbReference type="AlphaFoldDB" id="A0A1I3LK00"/>
<sequence length="263" mass="28407">MSSTGKVYLVGAGPGDPKLITLKGLESLQQADVVVYDRLANPALLEHAPAAAERIYCGKLPDNHTLQQERINELLAEKALEGNVVVRLKGGDPCVFGRVGEEAEHLAERGIPFEIVPGVTAGIAAPAYAGIPVTHREHGSSFAVVTGHLREDKPELATEKWRALATGIDTVAFYMGVANLPLIRTQLIKHGRDPQTPVAIISWGTLPQQVTLTGTLADIEERLAGHREFTNPAIILVGNVVQLRDKINWFEAAQAETNEHFIG</sequence>
<dbReference type="InterPro" id="IPR014777">
    <property type="entry name" value="4pyrrole_Mease_sub1"/>
</dbReference>
<dbReference type="Gene3D" id="3.30.950.10">
    <property type="entry name" value="Methyltransferase, Cobalt-precorrin-4 Transmethylase, Domain 2"/>
    <property type="match status" value="1"/>
</dbReference>
<dbReference type="InterPro" id="IPR035996">
    <property type="entry name" value="4pyrrol_Methylase_sf"/>
</dbReference>
<dbReference type="InterPro" id="IPR050161">
    <property type="entry name" value="Siro_Cobalamin_biosynth"/>
</dbReference>
<dbReference type="Proteomes" id="UP000198915">
    <property type="component" value="Unassembled WGS sequence"/>
</dbReference>
<reference evidence="12" key="1">
    <citation type="submission" date="2016-10" db="EMBL/GenBank/DDBJ databases">
        <authorList>
            <person name="Varghese N."/>
            <person name="Submissions S."/>
        </authorList>
    </citation>
    <scope>NUCLEOTIDE SEQUENCE [LARGE SCALE GENOMIC DNA]</scope>
    <source>
        <strain evidence="12">OK042</strain>
    </source>
</reference>
<evidence type="ECO:0000256" key="3">
    <source>
        <dbReference type="ARBA" id="ARBA00018323"/>
    </source>
</evidence>
<evidence type="ECO:0000256" key="9">
    <source>
        <dbReference type="RuleBase" id="RU003960"/>
    </source>
</evidence>
<dbReference type="PROSITE" id="PS00840">
    <property type="entry name" value="SUMT_2"/>
    <property type="match status" value="1"/>
</dbReference>
<dbReference type="GeneID" id="301129489"/>
<dbReference type="GO" id="GO:0019354">
    <property type="term" value="P:siroheme biosynthetic process"/>
    <property type="evidence" value="ECO:0007669"/>
    <property type="project" value="InterPro"/>
</dbReference>
<proteinExistence type="inferred from homology"/>
<evidence type="ECO:0000256" key="5">
    <source>
        <dbReference type="ARBA" id="ARBA00022679"/>
    </source>
</evidence>
<dbReference type="STRING" id="1884381.SAMN05518846_101345"/>
<dbReference type="Pfam" id="PF00590">
    <property type="entry name" value="TP_methylase"/>
    <property type="match status" value="1"/>
</dbReference>
<keyword evidence="12" id="KW-1185">Reference proteome</keyword>
<evidence type="ECO:0000256" key="1">
    <source>
        <dbReference type="ARBA" id="ARBA00005879"/>
    </source>
</evidence>
<dbReference type="GO" id="GO:0032259">
    <property type="term" value="P:methylation"/>
    <property type="evidence" value="ECO:0007669"/>
    <property type="project" value="UniProtKB-KW"/>
</dbReference>
<keyword evidence="6" id="KW-0949">S-adenosyl-L-methionine</keyword>
<gene>
    <name evidence="11" type="ORF">SAMN05518846_101345</name>
</gene>